<dbReference type="GO" id="GO:0005829">
    <property type="term" value="C:cytosol"/>
    <property type="evidence" value="ECO:0007669"/>
    <property type="project" value="TreeGrafter"/>
</dbReference>
<comment type="similarity">
    <text evidence="1">Belongs to the UPF0381 family.</text>
</comment>
<dbReference type="InterPro" id="IPR005272">
    <property type="entry name" value="DUF406"/>
</dbReference>
<dbReference type="EMBL" id="QPGL01000002">
    <property type="protein sequence ID" value="RCS70194.1"/>
    <property type="molecule type" value="Genomic_DNA"/>
</dbReference>
<name>A0A368LHH2_9VIBR</name>
<dbReference type="AlphaFoldDB" id="A0A368LHH2"/>
<reference evidence="2 3" key="1">
    <citation type="journal article" date="2017" name="Elife">
        <title>Extensive horizontal gene transfer in cheese-associated bacteria.</title>
        <authorList>
            <person name="Bonham K.S."/>
            <person name="Wolfe B.E."/>
            <person name="Dutton R.J."/>
        </authorList>
    </citation>
    <scope>NUCLEOTIDE SEQUENCE [LARGE SCALE GENOMIC DNA]</scope>
    <source>
        <strain evidence="2 3">JB196</strain>
    </source>
</reference>
<dbReference type="OrthoDB" id="5588209at2"/>
<dbReference type="PANTHER" id="PTHR38769:SF1">
    <property type="entry name" value="UPF0381 PROTEIN YFCZ-RELATED"/>
    <property type="match status" value="1"/>
</dbReference>
<comment type="caution">
    <text evidence="2">The sequence shown here is derived from an EMBL/GenBank/DDBJ whole genome shotgun (WGS) entry which is preliminary data.</text>
</comment>
<dbReference type="GeneID" id="303189660"/>
<accession>A0A368LHH2</accession>
<dbReference type="Gene3D" id="3.30.70.860">
    <property type="match status" value="1"/>
</dbReference>
<organism evidence="2 3">
    <name type="scientific">Vibrio casei</name>
    <dbReference type="NCBI Taxonomy" id="673372"/>
    <lineage>
        <taxon>Bacteria</taxon>
        <taxon>Pseudomonadati</taxon>
        <taxon>Pseudomonadota</taxon>
        <taxon>Gammaproteobacteria</taxon>
        <taxon>Vibrionales</taxon>
        <taxon>Vibrionaceae</taxon>
        <taxon>Vibrio</taxon>
    </lineage>
</organism>
<protein>
    <submittedName>
        <fullName evidence="2">DUF406 family protein</fullName>
    </submittedName>
</protein>
<proteinExistence type="inferred from homology"/>
<evidence type="ECO:0000313" key="3">
    <source>
        <dbReference type="Proteomes" id="UP000252479"/>
    </source>
</evidence>
<dbReference type="InterPro" id="IPR035571">
    <property type="entry name" value="UPF0234-like_C"/>
</dbReference>
<evidence type="ECO:0000256" key="1">
    <source>
        <dbReference type="ARBA" id="ARBA00006201"/>
    </source>
</evidence>
<dbReference type="RefSeq" id="WP_086959879.1">
    <property type="nucleotide sequence ID" value="NZ_AP018681.1"/>
</dbReference>
<keyword evidence="3" id="KW-1185">Reference proteome</keyword>
<evidence type="ECO:0000313" key="2">
    <source>
        <dbReference type="EMBL" id="RCS70194.1"/>
    </source>
</evidence>
<gene>
    <name evidence="2" type="ORF">CIK83_12085</name>
</gene>
<sequence>MTTEVETTENEVCEACGCSAEMGFIIKEGDDIAEVTIFAQGKEILLAQLEPYLKLAERVNPNYEHQIDDLSEDENKLTAKIKFECSAEKLIFELQSRSLNC</sequence>
<dbReference type="Proteomes" id="UP000252479">
    <property type="component" value="Unassembled WGS sequence"/>
</dbReference>
<dbReference type="PANTHER" id="PTHR38769">
    <property type="entry name" value="UPF0381 PROTEIN YFCZ-RELATED"/>
    <property type="match status" value="1"/>
</dbReference>
<dbReference type="Pfam" id="PF04175">
    <property type="entry name" value="DUF406"/>
    <property type="match status" value="1"/>
</dbReference>